<dbReference type="Pfam" id="PF13883">
    <property type="entry name" value="CREG_beta-barrel"/>
    <property type="match status" value="1"/>
</dbReference>
<name>A0A7S2H166_9STRA</name>
<dbReference type="GO" id="GO:0005737">
    <property type="term" value="C:cytoplasm"/>
    <property type="evidence" value="ECO:0007669"/>
    <property type="project" value="UniProtKB-ARBA"/>
</dbReference>
<dbReference type="SUPFAM" id="SSF50475">
    <property type="entry name" value="FMN-binding split barrel"/>
    <property type="match status" value="1"/>
</dbReference>
<dbReference type="AlphaFoldDB" id="A0A7S2H166"/>
<evidence type="ECO:0000256" key="1">
    <source>
        <dbReference type="SAM" id="SignalP"/>
    </source>
</evidence>
<evidence type="ECO:0000313" key="3">
    <source>
        <dbReference type="EMBL" id="CAD9477559.1"/>
    </source>
</evidence>
<dbReference type="PANTHER" id="PTHR13343:SF17">
    <property type="entry name" value="CELLULAR REPRESSOR OF E1A-STIMULATED GENES, ISOFORM A"/>
    <property type="match status" value="1"/>
</dbReference>
<dbReference type="Gene3D" id="2.30.110.10">
    <property type="entry name" value="Electron Transport, Fmn-binding Protein, Chain A"/>
    <property type="match status" value="1"/>
</dbReference>
<reference evidence="3" key="1">
    <citation type="submission" date="2021-01" db="EMBL/GenBank/DDBJ databases">
        <authorList>
            <person name="Corre E."/>
            <person name="Pelletier E."/>
            <person name="Niang G."/>
            <person name="Scheremetjew M."/>
            <person name="Finn R."/>
            <person name="Kale V."/>
            <person name="Holt S."/>
            <person name="Cochrane G."/>
            <person name="Meng A."/>
            <person name="Brown T."/>
            <person name="Cohen L."/>
        </authorList>
    </citation>
    <scope>NUCLEOTIDE SEQUENCE</scope>
    <source>
        <strain evidence="3">CCMP826</strain>
    </source>
</reference>
<feature type="domain" description="CREG-like beta-barrel" evidence="2">
    <location>
        <begin position="49"/>
        <end position="231"/>
    </location>
</feature>
<feature type="chain" id="PRO_5031220569" description="CREG-like beta-barrel domain-containing protein" evidence="1">
    <location>
        <begin position="21"/>
        <end position="269"/>
    </location>
</feature>
<organism evidence="3">
    <name type="scientific">Helicotheca tamesis</name>
    <dbReference type="NCBI Taxonomy" id="374047"/>
    <lineage>
        <taxon>Eukaryota</taxon>
        <taxon>Sar</taxon>
        <taxon>Stramenopiles</taxon>
        <taxon>Ochrophyta</taxon>
        <taxon>Bacillariophyta</taxon>
        <taxon>Mediophyceae</taxon>
        <taxon>Lithodesmiophycidae</taxon>
        <taxon>Lithodesmiales</taxon>
        <taxon>Lithodesmiaceae</taxon>
        <taxon>Helicotheca</taxon>
    </lineage>
</organism>
<accession>A0A7S2H166</accession>
<dbReference type="InterPro" id="IPR012349">
    <property type="entry name" value="Split_barrel_FMN-bd"/>
</dbReference>
<dbReference type="GO" id="GO:0005615">
    <property type="term" value="C:extracellular space"/>
    <property type="evidence" value="ECO:0007669"/>
    <property type="project" value="TreeGrafter"/>
</dbReference>
<proteinExistence type="predicted"/>
<evidence type="ECO:0000259" key="2">
    <source>
        <dbReference type="Pfam" id="PF13883"/>
    </source>
</evidence>
<dbReference type="EMBL" id="HBGV01004744">
    <property type="protein sequence ID" value="CAD9477559.1"/>
    <property type="molecule type" value="Transcribed_RNA"/>
</dbReference>
<dbReference type="PANTHER" id="PTHR13343">
    <property type="entry name" value="CREG1 PROTEIN"/>
    <property type="match status" value="1"/>
</dbReference>
<sequence>MKSFLATALLSFVVFDCVDSALSSPSDSTTLDRNLGEEGLCDTLPKPSWKDKEKTARWMVHTLNWGVLSTISTRNNILHNDDSSSSAPPVPFGNVYSFVDGPCDKSTGIPYIYGSGMDQSMKDVTSNNVVSFTLTEASLTNGLGSCIVQSGGYGDPEMPTCARVAITGRLEVVEEETEEEEMARNALFARHPSMGYWPDDHEFFVGKVVITDMWLLDEVGGASILDVEKYYDIDLFGGGDDEGKEDRIKESVRRGLAEQEKMTLNVRAW</sequence>
<keyword evidence="1" id="KW-0732">Signal</keyword>
<feature type="signal peptide" evidence="1">
    <location>
        <begin position="1"/>
        <end position="20"/>
    </location>
</feature>
<gene>
    <name evidence="3" type="ORF">HTAM1171_LOCUS2853</name>
</gene>
<dbReference type="InterPro" id="IPR055343">
    <property type="entry name" value="CREG_beta-barrel"/>
</dbReference>
<protein>
    <recommendedName>
        <fullName evidence="2">CREG-like beta-barrel domain-containing protein</fullName>
    </recommendedName>
</protein>